<dbReference type="Pfam" id="PF16313">
    <property type="entry name" value="DUF4953"/>
    <property type="match status" value="1"/>
</dbReference>
<dbReference type="SUPFAM" id="SSF55486">
    <property type="entry name" value="Metalloproteases ('zincins'), catalytic domain"/>
    <property type="match status" value="1"/>
</dbReference>
<dbReference type="PANTHER" id="PTHR38478:SF1">
    <property type="entry name" value="ZINC DEPENDENT METALLOPROTEASE DOMAIN LIPOPROTEIN"/>
    <property type="match status" value="1"/>
</dbReference>
<protein>
    <submittedName>
        <fullName evidence="5">Peptidase M10A/M12B</fullName>
    </submittedName>
    <submittedName>
        <fullName evidence="6">Zinc-dependent metalloprotease</fullName>
    </submittedName>
</protein>
<dbReference type="Pfam" id="PF17162">
    <property type="entry name" value="DUF5118"/>
    <property type="match status" value="1"/>
</dbReference>
<dbReference type="Pfam" id="PF17148">
    <property type="entry name" value="DUF5117"/>
    <property type="match status" value="1"/>
</dbReference>
<evidence type="ECO:0000256" key="1">
    <source>
        <dbReference type="SAM" id="SignalP"/>
    </source>
</evidence>
<keyword evidence="6" id="KW-0645">Protease</keyword>
<evidence type="ECO:0000313" key="6">
    <source>
        <dbReference type="EMBL" id="UVQ74092.1"/>
    </source>
</evidence>
<gene>
    <name evidence="5" type="ORF">ERS852461_03958</name>
    <name evidence="6" type="ORF">NXY30_24415</name>
</gene>
<evidence type="ECO:0000313" key="8">
    <source>
        <dbReference type="Proteomes" id="UP001060104"/>
    </source>
</evidence>
<dbReference type="RefSeq" id="WP_029425629.1">
    <property type="nucleotide sequence ID" value="NZ_CAXKYA010000018.1"/>
</dbReference>
<feature type="domain" description="DUF5118" evidence="4">
    <location>
        <begin position="56"/>
        <end position="103"/>
    </location>
</feature>
<keyword evidence="6" id="KW-0482">Metalloprotease</keyword>
<evidence type="ECO:0000313" key="7">
    <source>
        <dbReference type="Proteomes" id="UP000095606"/>
    </source>
</evidence>
<dbReference type="PANTHER" id="PTHR38478">
    <property type="entry name" value="PEPTIDASE M1A AND M12B"/>
    <property type="match status" value="1"/>
</dbReference>
<dbReference type="Proteomes" id="UP000095606">
    <property type="component" value="Unassembled WGS sequence"/>
</dbReference>
<feature type="domain" description="EcxA zinc-binding" evidence="2">
    <location>
        <begin position="450"/>
        <end position="757"/>
    </location>
</feature>
<feature type="chain" id="PRO_5044624447" evidence="1">
    <location>
        <begin position="21"/>
        <end position="852"/>
    </location>
</feature>
<evidence type="ECO:0000259" key="2">
    <source>
        <dbReference type="Pfam" id="PF16313"/>
    </source>
</evidence>
<dbReference type="InterPro" id="IPR033428">
    <property type="entry name" value="DUF5118"/>
</dbReference>
<evidence type="ECO:0000313" key="5">
    <source>
        <dbReference type="EMBL" id="CUQ00873.1"/>
    </source>
</evidence>
<keyword evidence="8" id="KW-1185">Reference proteome</keyword>
<feature type="domain" description="DUF5117" evidence="3">
    <location>
        <begin position="117"/>
        <end position="315"/>
    </location>
</feature>
<proteinExistence type="predicted"/>
<dbReference type="GO" id="GO:0008237">
    <property type="term" value="F:metallopeptidase activity"/>
    <property type="evidence" value="ECO:0007669"/>
    <property type="project" value="UniProtKB-KW"/>
</dbReference>
<sequence>MKKLVSTLMILAMLIPSVGAQSTDIFKKKKKKKGKTEEVAKVKTDSVANRKKDALQPYARVITGKAKTMNGFFKVHNVEGRYYFEIPDSLFGRDVLIVNRIVKAPVDMQKRKVGYPGDQIGDEVIRFEKGNGDKLFVREISYIEHSSDTLGLYQAVLNSNVQPIIATFPLKTVRKEGETNNYVIDMTDYIRRDNKLFSFESRAKNNAGIGGMVDDASYIDTLKAFPRNIEVRTVRTFQRRASSPAGAGTSVSSAPSSPLTYELNSSMMLLPKEPMKSRLYDSRVGYFAVSYKDFDENPQGVEYKAKITRWRLEPKDEDIEKYLKGELVEPKNPIVIYIDPATPKKWVPYLIQGVNDWQKAFEKAGFKNAIIGKEAPTDDPEWSLEDARHSAIVYKPSDIPNASGPHVHDPRSGEILETHINWYHNVMSLLYNWYIVQAGAVDPGARKPLFDDELMGQLIRFVSSHEVGHTLGLRHNFGSSSTVPVEKLRDKAWVEANGHTPSIMDYARFNYVAQPEDNISRAGIFPRIGMYDEWAIEWGYRWMPEYKTPEAEIPHMNKWIISKLQEDKRYTFGTESDRNDPRNQNEDLGDDAVLASTYGIKNLKRIMPEIMNWTYEPNEGYAKASSLYQNIVGQFNLYMRHVATNVGGIYSTPVSVEQTDVKAMEYVPKDIQRKAVIFLNKELFNTPNWLLDKKLAERARINTYNAVFRVQSSILKQLLSKNTLDKMTNDEFLNGTKAYTANNLFTDLKKGIWSDLQGGKRPDYAQRNLQKVYVNALISMIDKPKGNSSSLLGMMTSVLSSSDSPSEAPTIARGQLLELRRSLASAASASTGIVRSHYLNLQALIDAAFDAR</sequence>
<evidence type="ECO:0000259" key="4">
    <source>
        <dbReference type="Pfam" id="PF17162"/>
    </source>
</evidence>
<organism evidence="5 7">
    <name type="scientific">Bacteroides faecis</name>
    <dbReference type="NCBI Taxonomy" id="674529"/>
    <lineage>
        <taxon>Bacteria</taxon>
        <taxon>Pseudomonadati</taxon>
        <taxon>Bacteroidota</taxon>
        <taxon>Bacteroidia</taxon>
        <taxon>Bacteroidales</taxon>
        <taxon>Bacteroidaceae</taxon>
        <taxon>Bacteroides</taxon>
    </lineage>
</organism>
<accession>A0A174ST05</accession>
<dbReference type="Proteomes" id="UP001060104">
    <property type="component" value="Chromosome"/>
</dbReference>
<dbReference type="Gene3D" id="3.40.390.10">
    <property type="entry name" value="Collagenase (Catalytic Domain)"/>
    <property type="match status" value="1"/>
</dbReference>
<dbReference type="InterPro" id="IPR033413">
    <property type="entry name" value="DUF5117"/>
</dbReference>
<name>A0A642MT15_9BACE</name>
<keyword evidence="1" id="KW-0732">Signal</keyword>
<dbReference type="GeneID" id="69591243"/>
<dbReference type="InterPro" id="IPR032534">
    <property type="entry name" value="EcxA_zinc-bd"/>
</dbReference>
<reference evidence="6" key="2">
    <citation type="submission" date="2022-08" db="EMBL/GenBank/DDBJ databases">
        <title>Genome Sequencing of Bacteroides fragilis Group Isolates with Nanopore Technology.</title>
        <authorList>
            <person name="Tisza M.J."/>
            <person name="Smith D."/>
            <person name="Dekker J.P."/>
        </authorList>
    </citation>
    <scope>NUCLEOTIDE SEQUENCE</scope>
    <source>
        <strain evidence="6">BFG-527</strain>
    </source>
</reference>
<keyword evidence="6" id="KW-0378">Hydrolase</keyword>
<dbReference type="InterPro" id="IPR024079">
    <property type="entry name" value="MetalloPept_cat_dom_sf"/>
</dbReference>
<dbReference type="EMBL" id="CZAE01000023">
    <property type="protein sequence ID" value="CUQ00873.1"/>
    <property type="molecule type" value="Genomic_DNA"/>
</dbReference>
<dbReference type="InterPro" id="IPR034032">
    <property type="entry name" value="Zn_MMP-like_bac"/>
</dbReference>
<evidence type="ECO:0000259" key="3">
    <source>
        <dbReference type="Pfam" id="PF17148"/>
    </source>
</evidence>
<dbReference type="EMBL" id="CP103141">
    <property type="protein sequence ID" value="UVQ74092.1"/>
    <property type="molecule type" value="Genomic_DNA"/>
</dbReference>
<feature type="signal peptide" evidence="1">
    <location>
        <begin position="1"/>
        <end position="20"/>
    </location>
</feature>
<accession>A0A642MT15</accession>
<reference evidence="5 7" key="1">
    <citation type="submission" date="2015-09" db="EMBL/GenBank/DDBJ databases">
        <authorList>
            <consortium name="Pathogen Informatics"/>
        </authorList>
    </citation>
    <scope>NUCLEOTIDE SEQUENCE [LARGE SCALE GENOMIC DNA]</scope>
    <source>
        <strain evidence="5 7">2789STDY5834846</strain>
    </source>
</reference>
<dbReference type="AlphaFoldDB" id="A0A642MT15"/>
<dbReference type="CDD" id="cd04276">
    <property type="entry name" value="ZnMc_MMP_like_2"/>
    <property type="match status" value="1"/>
</dbReference>